<dbReference type="EMBL" id="CAJVPU010010622">
    <property type="protein sequence ID" value="CAG8607332.1"/>
    <property type="molecule type" value="Genomic_DNA"/>
</dbReference>
<evidence type="ECO:0000313" key="2">
    <source>
        <dbReference type="Proteomes" id="UP000789702"/>
    </source>
</evidence>
<reference evidence="1" key="1">
    <citation type="submission" date="2021-06" db="EMBL/GenBank/DDBJ databases">
        <authorList>
            <person name="Kallberg Y."/>
            <person name="Tangrot J."/>
            <person name="Rosling A."/>
        </authorList>
    </citation>
    <scope>NUCLEOTIDE SEQUENCE</scope>
    <source>
        <strain evidence="1">IL203A</strain>
    </source>
</reference>
<dbReference type="Proteomes" id="UP000789702">
    <property type="component" value="Unassembled WGS sequence"/>
</dbReference>
<sequence length="207" mass="24339">MGKESKHHPIINKYDVDGEKTICSICKKEYNSPLNISTAKNHFRRDHLNIWNKLKLDGKSGKSKSRHEVYEYFSVNDFGEYECSLCSQKYNEPLCNELKYHFSRYHKNVWNDIKGKKKERGDRQENYNEDMAESSQTNFMNNDEIPDHDTINISSDASNNDDNNAEMAENMQKINLIEYIEIENENTEVKIKRDEVNIKGKAKLVFK</sequence>
<accession>A0ACA9MQB5</accession>
<comment type="caution">
    <text evidence="1">The sequence shown here is derived from an EMBL/GenBank/DDBJ whole genome shotgun (WGS) entry which is preliminary data.</text>
</comment>
<name>A0ACA9MQB5_9GLOM</name>
<gene>
    <name evidence="1" type="ORF">DHETER_LOCUS7491</name>
</gene>
<proteinExistence type="predicted"/>
<evidence type="ECO:0000313" key="1">
    <source>
        <dbReference type="EMBL" id="CAG8607332.1"/>
    </source>
</evidence>
<keyword evidence="2" id="KW-1185">Reference proteome</keyword>
<protein>
    <submittedName>
        <fullName evidence="1">1369_t:CDS:1</fullName>
    </submittedName>
</protein>
<organism evidence="1 2">
    <name type="scientific">Dentiscutata heterogama</name>
    <dbReference type="NCBI Taxonomy" id="1316150"/>
    <lineage>
        <taxon>Eukaryota</taxon>
        <taxon>Fungi</taxon>
        <taxon>Fungi incertae sedis</taxon>
        <taxon>Mucoromycota</taxon>
        <taxon>Glomeromycotina</taxon>
        <taxon>Glomeromycetes</taxon>
        <taxon>Diversisporales</taxon>
        <taxon>Gigasporaceae</taxon>
        <taxon>Dentiscutata</taxon>
    </lineage>
</organism>